<sequence>MSNLSVMSPYMQQATAVPMLLCDFYKITHRKQYPIGSQVIYSTFTPRSNDLAPHIDRVVSFGIQAFLQKYLINYFNQNFFARPKQDVVEEYTDFVKRTLHINCSGSHIAQLHDLGYLPLKIKSIPEGLSVGLKVPVMTIENTHPDFFWLTNYIETLVNVSLWLPMTSASVARVYHKTLTAFAHETCENLEHIPFQSHDFSMRGMSSLESAEVSGAAHLIAFRGTDTIPAISYIEHYYGSSQLIGTSIPASEHSVMSAHGIDELSTFRYLMAQFPHHMISIVADTTDFWHNISVNLPILKAEIMARSPQAKVVIRPDSGEAMAILCGDPTATTAYEQKGLIECLWDIFGGRLNCKGYKELDPHIGVIYGDGINFEKMSRTLAGLKDKGFASNNIVFGVGSRTYQTHTRDTLGFAVKATSITINHLEKAIFKNPKTDNGLKKSQKGRVKVLTLDHYVDGLTANDDFSDDLLQPVFENGQLLNHTNFDQIRANFFSELEQEN</sequence>
<dbReference type="Pfam" id="PF18127">
    <property type="entry name" value="NAMPT_N"/>
    <property type="match status" value="1"/>
</dbReference>
<gene>
    <name evidence="11" type="ORF">EV693_11733</name>
</gene>
<dbReference type="Proteomes" id="UP000295537">
    <property type="component" value="Unassembled WGS sequence"/>
</dbReference>
<name>A0A4R2N4V4_9PAST</name>
<proteinExistence type="inferred from homology"/>
<dbReference type="GO" id="GO:0009435">
    <property type="term" value="P:NAD+ biosynthetic process"/>
    <property type="evidence" value="ECO:0007669"/>
    <property type="project" value="InterPro"/>
</dbReference>
<comment type="similarity">
    <text evidence="1">Belongs to the NAPRTase family.</text>
</comment>
<dbReference type="NCBIfam" id="NF006629">
    <property type="entry name" value="PRK09198.1"/>
    <property type="match status" value="1"/>
</dbReference>
<protein>
    <recommendedName>
        <fullName evidence="7">Nicotinamide phosphoribosyltransferase</fullName>
        <ecNumber evidence="6">2.4.2.12</ecNumber>
    </recommendedName>
</protein>
<comment type="catalytic activity">
    <reaction evidence="8">
        <text>beta-nicotinamide D-ribonucleotide + diphosphate = 5-phospho-alpha-D-ribose 1-diphosphate + nicotinamide + H(+)</text>
        <dbReference type="Rhea" id="RHEA:16149"/>
        <dbReference type="ChEBI" id="CHEBI:14649"/>
        <dbReference type="ChEBI" id="CHEBI:15378"/>
        <dbReference type="ChEBI" id="CHEBI:17154"/>
        <dbReference type="ChEBI" id="CHEBI:33019"/>
        <dbReference type="ChEBI" id="CHEBI:58017"/>
        <dbReference type="EC" id="2.4.2.12"/>
    </reaction>
    <physiologicalReaction direction="right-to-left" evidence="8">
        <dbReference type="Rhea" id="RHEA:16151"/>
    </physiologicalReaction>
</comment>
<feature type="domain" description="Nicotinate/nicotinamide phosphoribosyltransferase" evidence="9">
    <location>
        <begin position="194"/>
        <end position="476"/>
    </location>
</feature>
<dbReference type="EC" id="2.4.2.12" evidence="6"/>
<dbReference type="InterPro" id="IPR036068">
    <property type="entry name" value="Nicotinate_pribotase-like_C"/>
</dbReference>
<evidence type="ECO:0000256" key="4">
    <source>
        <dbReference type="ARBA" id="ARBA00022679"/>
    </source>
</evidence>
<dbReference type="PIRSF" id="PIRSF005943">
    <property type="entry name" value="NMPRT"/>
    <property type="match status" value="1"/>
</dbReference>
<comment type="caution">
    <text evidence="11">The sequence shown here is derived from an EMBL/GenBank/DDBJ whole genome shotgun (WGS) entry which is preliminary data.</text>
</comment>
<evidence type="ECO:0000313" key="12">
    <source>
        <dbReference type="Proteomes" id="UP000295537"/>
    </source>
</evidence>
<evidence type="ECO:0000256" key="1">
    <source>
        <dbReference type="ARBA" id="ARBA00010897"/>
    </source>
</evidence>
<feature type="domain" description="Nicotinamide phosphoribosyltransferase N-terminal" evidence="10">
    <location>
        <begin position="20"/>
        <end position="121"/>
    </location>
</feature>
<evidence type="ECO:0000259" key="10">
    <source>
        <dbReference type="Pfam" id="PF18127"/>
    </source>
</evidence>
<dbReference type="InterPro" id="IPR016471">
    <property type="entry name" value="Nicotinamide_PRibTrfase"/>
</dbReference>
<evidence type="ECO:0000256" key="5">
    <source>
        <dbReference type="ARBA" id="ARBA00035007"/>
    </source>
</evidence>
<evidence type="ECO:0000256" key="3">
    <source>
        <dbReference type="ARBA" id="ARBA00022676"/>
    </source>
</evidence>
<dbReference type="AlphaFoldDB" id="A0A4R2N4V4"/>
<dbReference type="InterPro" id="IPR041529">
    <property type="entry name" value="DUF5598"/>
</dbReference>
<dbReference type="OrthoDB" id="394882at2"/>
<keyword evidence="3 11" id="KW-0328">Glycosyltransferase</keyword>
<dbReference type="InterPro" id="IPR013785">
    <property type="entry name" value="Aldolase_TIM"/>
</dbReference>
<reference evidence="11 12" key="1">
    <citation type="submission" date="2019-03" db="EMBL/GenBank/DDBJ databases">
        <title>Genomic Encyclopedia of Type Strains, Phase IV (KMG-IV): sequencing the most valuable type-strain genomes for metagenomic binning, comparative biology and taxonomic classification.</title>
        <authorList>
            <person name="Goeker M."/>
        </authorList>
    </citation>
    <scope>NUCLEOTIDE SEQUENCE [LARGE SCALE GENOMIC DNA]</scope>
    <source>
        <strain evidence="11 12">DSM 16380</strain>
    </source>
</reference>
<dbReference type="CDD" id="cd01569">
    <property type="entry name" value="PBEF_like"/>
    <property type="match status" value="1"/>
</dbReference>
<dbReference type="Pfam" id="PF04095">
    <property type="entry name" value="NAPRTase"/>
    <property type="match status" value="1"/>
</dbReference>
<dbReference type="EMBL" id="SLXJ01000017">
    <property type="protein sequence ID" value="TCP15798.1"/>
    <property type="molecule type" value="Genomic_DNA"/>
</dbReference>
<dbReference type="PANTHER" id="PTHR43816:SF1">
    <property type="entry name" value="NICOTINAMIDE PHOSPHORIBOSYLTRANSFERASE"/>
    <property type="match status" value="1"/>
</dbReference>
<evidence type="ECO:0000256" key="2">
    <source>
        <dbReference type="ARBA" id="ARBA00022642"/>
    </source>
</evidence>
<evidence type="ECO:0000259" key="9">
    <source>
        <dbReference type="Pfam" id="PF04095"/>
    </source>
</evidence>
<dbReference type="Gene3D" id="3.20.20.70">
    <property type="entry name" value="Aldolase class I"/>
    <property type="match status" value="1"/>
</dbReference>
<comment type="pathway">
    <text evidence="5">Cofactor biosynthesis; NAD(+) biosynthesis; nicotinamide D-ribonucleotide from 5-phospho-alpha-D-ribose 1-diphosphate and nicotinamide: step 1/1.</text>
</comment>
<keyword evidence="12" id="KW-1185">Reference proteome</keyword>
<accession>A0A4R2N4V4</accession>
<organism evidence="11 12">
    <name type="scientific">Nicoletella semolina</name>
    <dbReference type="NCBI Taxonomy" id="271160"/>
    <lineage>
        <taxon>Bacteria</taxon>
        <taxon>Pseudomonadati</taxon>
        <taxon>Pseudomonadota</taxon>
        <taxon>Gammaproteobacteria</taxon>
        <taxon>Pasteurellales</taxon>
        <taxon>Pasteurellaceae</taxon>
        <taxon>Nicoletella</taxon>
    </lineage>
</organism>
<dbReference type="SUPFAM" id="SSF51690">
    <property type="entry name" value="Nicotinate/Quinolinate PRTase C-terminal domain-like"/>
    <property type="match status" value="1"/>
</dbReference>
<keyword evidence="4 11" id="KW-0808">Transferase</keyword>
<dbReference type="GO" id="GO:0047280">
    <property type="term" value="F:nicotinamide phosphoribosyltransferase activity"/>
    <property type="evidence" value="ECO:0007669"/>
    <property type="project" value="UniProtKB-EC"/>
</dbReference>
<keyword evidence="2" id="KW-0662">Pyridine nucleotide biosynthesis</keyword>
<evidence type="ECO:0000313" key="11">
    <source>
        <dbReference type="EMBL" id="TCP15798.1"/>
    </source>
</evidence>
<dbReference type="RefSeq" id="WP_132502036.1">
    <property type="nucleotide sequence ID" value="NZ_LVXA01000001.1"/>
</dbReference>
<dbReference type="InterPro" id="IPR041525">
    <property type="entry name" value="N/Namide_PRibTrfase"/>
</dbReference>
<dbReference type="PANTHER" id="PTHR43816">
    <property type="entry name" value="NICOTINAMIDE PHOSPHORIBOSYLTRANSFERASE"/>
    <property type="match status" value="1"/>
</dbReference>
<evidence type="ECO:0000256" key="7">
    <source>
        <dbReference type="ARBA" id="ARBA00035036"/>
    </source>
</evidence>
<evidence type="ECO:0000256" key="8">
    <source>
        <dbReference type="ARBA" id="ARBA00047835"/>
    </source>
</evidence>
<evidence type="ECO:0000256" key="6">
    <source>
        <dbReference type="ARBA" id="ARBA00035024"/>
    </source>
</evidence>